<dbReference type="Pfam" id="PF02659">
    <property type="entry name" value="Mntp"/>
    <property type="match status" value="1"/>
</dbReference>
<keyword evidence="6 8" id="KW-0472">Membrane</keyword>
<comment type="function">
    <text evidence="8">Probably functions as a manganese efflux pump.</text>
</comment>
<name>A0A1I1Z8H4_9FIRM</name>
<dbReference type="RefSeq" id="WP_093912993.1">
    <property type="nucleotide sequence ID" value="NZ_FONL01000003.1"/>
</dbReference>
<protein>
    <recommendedName>
        <fullName evidence="8">Putative manganese efflux pump MntP</fullName>
    </recommendedName>
</protein>
<organism evidence="9 10">
    <name type="scientific">Succiniclasticum ruminis DSM 9236</name>
    <dbReference type="NCBI Taxonomy" id="1123323"/>
    <lineage>
        <taxon>Bacteria</taxon>
        <taxon>Bacillati</taxon>
        <taxon>Bacillota</taxon>
        <taxon>Negativicutes</taxon>
        <taxon>Acidaminococcales</taxon>
        <taxon>Acidaminococcaceae</taxon>
        <taxon>Succiniclasticum</taxon>
    </lineage>
</organism>
<dbReference type="OrthoDB" id="9787346at2"/>
<dbReference type="InterPro" id="IPR022929">
    <property type="entry name" value="Put_MntP"/>
</dbReference>
<keyword evidence="10" id="KW-1185">Reference proteome</keyword>
<dbReference type="EMBL" id="FONL01000003">
    <property type="protein sequence ID" value="SFE27608.1"/>
    <property type="molecule type" value="Genomic_DNA"/>
</dbReference>
<evidence type="ECO:0000256" key="1">
    <source>
        <dbReference type="ARBA" id="ARBA00022448"/>
    </source>
</evidence>
<keyword evidence="1 8" id="KW-0813">Transport</keyword>
<evidence type="ECO:0000313" key="9">
    <source>
        <dbReference type="EMBL" id="SFE27608.1"/>
    </source>
</evidence>
<keyword evidence="5 8" id="KW-0406">Ion transport</keyword>
<feature type="transmembrane region" description="Helical" evidence="8">
    <location>
        <begin position="162"/>
        <end position="179"/>
    </location>
</feature>
<keyword evidence="7 8" id="KW-0464">Manganese</keyword>
<keyword evidence="4 8" id="KW-1133">Transmembrane helix</keyword>
<dbReference type="STRING" id="1123323.SAMN05216245_103169"/>
<dbReference type="AlphaFoldDB" id="A0A1I1Z8H4"/>
<reference evidence="9 10" key="1">
    <citation type="submission" date="2016-10" db="EMBL/GenBank/DDBJ databases">
        <authorList>
            <person name="de Groot N.N."/>
        </authorList>
    </citation>
    <scope>NUCLEOTIDE SEQUENCE [LARGE SCALE GENOMIC DNA]</scope>
    <source>
        <strain evidence="9 10">DSM 9236</strain>
    </source>
</reference>
<feature type="transmembrane region" description="Helical" evidence="8">
    <location>
        <begin position="69"/>
        <end position="86"/>
    </location>
</feature>
<proteinExistence type="inferred from homology"/>
<feature type="transmembrane region" description="Helical" evidence="8">
    <location>
        <begin position="6"/>
        <end position="28"/>
    </location>
</feature>
<dbReference type="GO" id="GO:0005886">
    <property type="term" value="C:plasma membrane"/>
    <property type="evidence" value="ECO:0007669"/>
    <property type="project" value="UniProtKB-SubCell"/>
</dbReference>
<evidence type="ECO:0000256" key="3">
    <source>
        <dbReference type="ARBA" id="ARBA00022692"/>
    </source>
</evidence>
<keyword evidence="2 8" id="KW-1003">Cell membrane</keyword>
<dbReference type="GO" id="GO:0005384">
    <property type="term" value="F:manganese ion transmembrane transporter activity"/>
    <property type="evidence" value="ECO:0007669"/>
    <property type="project" value="UniProtKB-UniRule"/>
</dbReference>
<accession>A0A1I1Z8H4</accession>
<dbReference type="HAMAP" id="MF_01521">
    <property type="entry name" value="MntP_pump"/>
    <property type="match status" value="1"/>
</dbReference>
<evidence type="ECO:0000256" key="6">
    <source>
        <dbReference type="ARBA" id="ARBA00023136"/>
    </source>
</evidence>
<feature type="transmembrane region" description="Helical" evidence="8">
    <location>
        <begin position="130"/>
        <end position="150"/>
    </location>
</feature>
<evidence type="ECO:0000256" key="5">
    <source>
        <dbReference type="ARBA" id="ARBA00023065"/>
    </source>
</evidence>
<evidence type="ECO:0000313" key="10">
    <source>
        <dbReference type="Proteomes" id="UP000198896"/>
    </source>
</evidence>
<gene>
    <name evidence="8" type="primary">mntP</name>
    <name evidence="9" type="ORF">SAMN05216245_103169</name>
</gene>
<comment type="subcellular location">
    <subcellularLocation>
        <location evidence="8">Cell membrane</location>
        <topology evidence="8">Multi-pass membrane protein</topology>
    </subcellularLocation>
</comment>
<dbReference type="Proteomes" id="UP000198896">
    <property type="component" value="Unassembled WGS sequence"/>
</dbReference>
<evidence type="ECO:0000256" key="8">
    <source>
        <dbReference type="HAMAP-Rule" id="MF_01521"/>
    </source>
</evidence>
<evidence type="ECO:0000256" key="4">
    <source>
        <dbReference type="ARBA" id="ARBA00022989"/>
    </source>
</evidence>
<keyword evidence="3 8" id="KW-0812">Transmembrane</keyword>
<sequence length="185" mass="20242">MSFFELLLIAVSLAMDAFSVSICGSLALAPSSRFAGAVKFGAWFGAFQFLMPVIGYWTAYWAVEYIEAYDHWIAFFLLLYIGINMIREAGEDAEVIESYGVKRMFLLAVATSIDALAVGVSFAVLDVNIWTSSLLIGVITFIISFLGGTIGFKLGERFRNHATRAGGLVLCLIGIKVLLEHTGYL</sequence>
<dbReference type="PANTHER" id="PTHR35529:SF1">
    <property type="entry name" value="MANGANESE EFFLUX PUMP MNTP-RELATED"/>
    <property type="match status" value="1"/>
</dbReference>
<dbReference type="PANTHER" id="PTHR35529">
    <property type="entry name" value="MANGANESE EFFLUX PUMP MNTP-RELATED"/>
    <property type="match status" value="1"/>
</dbReference>
<feature type="transmembrane region" description="Helical" evidence="8">
    <location>
        <begin position="40"/>
        <end position="63"/>
    </location>
</feature>
<evidence type="ECO:0000256" key="7">
    <source>
        <dbReference type="ARBA" id="ARBA00023211"/>
    </source>
</evidence>
<comment type="similarity">
    <text evidence="8">Belongs to the MntP (TC 9.B.29) family.</text>
</comment>
<feature type="transmembrane region" description="Helical" evidence="8">
    <location>
        <begin position="106"/>
        <end position="124"/>
    </location>
</feature>
<evidence type="ECO:0000256" key="2">
    <source>
        <dbReference type="ARBA" id="ARBA00022475"/>
    </source>
</evidence>
<dbReference type="InterPro" id="IPR003810">
    <property type="entry name" value="Mntp/YtaF"/>
</dbReference>